<evidence type="ECO:0000256" key="3">
    <source>
        <dbReference type="ARBA" id="ARBA00022723"/>
    </source>
</evidence>
<comment type="similarity">
    <text evidence="1 5">Belongs to the CcmH/CycL/Ccl2/NrfF family.</text>
</comment>
<comment type="caution">
    <text evidence="7">The sequence shown here is derived from an EMBL/GenBank/DDBJ whole genome shotgun (WGS) entry which is preliminary data.</text>
</comment>
<dbReference type="Gene3D" id="1.10.8.640">
    <property type="entry name" value="Cytochrome C biogenesis protein"/>
    <property type="match status" value="1"/>
</dbReference>
<organism evidence="7 8">
    <name type="scientific">Dictyobacter kobayashii</name>
    <dbReference type="NCBI Taxonomy" id="2014872"/>
    <lineage>
        <taxon>Bacteria</taxon>
        <taxon>Bacillati</taxon>
        <taxon>Chloroflexota</taxon>
        <taxon>Ktedonobacteria</taxon>
        <taxon>Ktedonobacterales</taxon>
        <taxon>Dictyobacteraceae</taxon>
        <taxon>Dictyobacter</taxon>
    </lineage>
</organism>
<sequence length="68" mass="7485">MSTQKKVVRQKHSLLLLLAALALVAAVWSWLFFATPKQQTVDQRVHDIASQLRCPVCQGESVADAPLA</sequence>
<comment type="function">
    <text evidence="5">Possible subunit of a heme lyase.</text>
</comment>
<dbReference type="InterPro" id="IPR005616">
    <property type="entry name" value="CcmH/CycL/Ccl2/NrfF_N"/>
</dbReference>
<keyword evidence="4 5" id="KW-0408">Iron</keyword>
<dbReference type="Proteomes" id="UP000287188">
    <property type="component" value="Unassembled WGS sequence"/>
</dbReference>
<evidence type="ECO:0000256" key="2">
    <source>
        <dbReference type="ARBA" id="ARBA00022617"/>
    </source>
</evidence>
<evidence type="ECO:0000256" key="5">
    <source>
        <dbReference type="RuleBase" id="RU364112"/>
    </source>
</evidence>
<proteinExistence type="inferred from homology"/>
<keyword evidence="3 5" id="KW-0479">Metal-binding</keyword>
<dbReference type="InterPro" id="IPR038297">
    <property type="entry name" value="CcmH/CycL/NrfF/Ccl2_sf"/>
</dbReference>
<keyword evidence="8" id="KW-1185">Reference proteome</keyword>
<dbReference type="GO" id="GO:0046872">
    <property type="term" value="F:metal ion binding"/>
    <property type="evidence" value="ECO:0007669"/>
    <property type="project" value="UniProtKB-KW"/>
</dbReference>
<evidence type="ECO:0000313" key="8">
    <source>
        <dbReference type="Proteomes" id="UP000287188"/>
    </source>
</evidence>
<evidence type="ECO:0000313" key="7">
    <source>
        <dbReference type="EMBL" id="GCE18080.1"/>
    </source>
</evidence>
<protein>
    <recommendedName>
        <fullName evidence="5">Cytochrome c-type biogenesis protein</fullName>
    </recommendedName>
</protein>
<accession>A0A402AG32</accession>
<dbReference type="RefSeq" id="WP_126549673.1">
    <property type="nucleotide sequence ID" value="NZ_BIFS01000001.1"/>
</dbReference>
<keyword evidence="2 5" id="KW-0349">Heme</keyword>
<reference evidence="8" key="1">
    <citation type="submission" date="2018-12" db="EMBL/GenBank/DDBJ databases">
        <title>Tengunoibacter tsumagoiensis gen. nov., sp. nov., Dictyobacter kobayashii sp. nov., D. alpinus sp. nov., and D. joshuensis sp. nov. and description of Dictyobacteraceae fam. nov. within the order Ktedonobacterales isolated from Tengu-no-mugimeshi.</title>
        <authorList>
            <person name="Wang C.M."/>
            <person name="Zheng Y."/>
            <person name="Sakai Y."/>
            <person name="Toyoda A."/>
            <person name="Minakuchi Y."/>
            <person name="Abe K."/>
            <person name="Yokota A."/>
            <person name="Yabe S."/>
        </authorList>
    </citation>
    <scope>NUCLEOTIDE SEQUENCE [LARGE SCALE GENOMIC DNA]</scope>
    <source>
        <strain evidence="8">Uno11</strain>
    </source>
</reference>
<gene>
    <name evidence="7" type="ORF">KDK_18800</name>
</gene>
<name>A0A402AG32_9CHLR</name>
<evidence type="ECO:0000256" key="1">
    <source>
        <dbReference type="ARBA" id="ARBA00010342"/>
    </source>
</evidence>
<dbReference type="OrthoDB" id="164946at2"/>
<dbReference type="AlphaFoldDB" id="A0A402AG32"/>
<dbReference type="EMBL" id="BIFS01000001">
    <property type="protein sequence ID" value="GCE18080.1"/>
    <property type="molecule type" value="Genomic_DNA"/>
</dbReference>
<evidence type="ECO:0000259" key="6">
    <source>
        <dbReference type="Pfam" id="PF03918"/>
    </source>
</evidence>
<dbReference type="Pfam" id="PF03918">
    <property type="entry name" value="CcmH"/>
    <property type="match status" value="1"/>
</dbReference>
<evidence type="ECO:0000256" key="4">
    <source>
        <dbReference type="ARBA" id="ARBA00023004"/>
    </source>
</evidence>
<keyword evidence="5" id="KW-0732">Signal</keyword>
<feature type="domain" description="CcmH/CycL/Ccl2/NrfF N-terminal" evidence="6">
    <location>
        <begin position="17"/>
        <end position="65"/>
    </location>
</feature>